<keyword evidence="4" id="KW-1185">Reference proteome</keyword>
<feature type="region of interest" description="Disordered" evidence="1">
    <location>
        <begin position="1"/>
        <end position="22"/>
    </location>
</feature>
<feature type="domain" description="Halobacterial output" evidence="2">
    <location>
        <begin position="21"/>
        <end position="85"/>
    </location>
</feature>
<accession>A0A1I6IRK3</accession>
<name>A0A1I6IRK3_9EURY</name>
<gene>
    <name evidence="3" type="ORF">SAMN04487947_3604</name>
</gene>
<proteinExistence type="predicted"/>
<dbReference type="InterPro" id="IPR040624">
    <property type="entry name" value="HalOD1"/>
</dbReference>
<dbReference type="Proteomes" id="UP000198531">
    <property type="component" value="Unassembled WGS sequence"/>
</dbReference>
<dbReference type="Pfam" id="PF18545">
    <property type="entry name" value="HalOD1"/>
    <property type="match status" value="1"/>
</dbReference>
<evidence type="ECO:0000313" key="4">
    <source>
        <dbReference type="Proteomes" id="UP000198531"/>
    </source>
</evidence>
<sequence>MTETTTSNGAGGTTGTTRVRERTTIEIASLVADAKGCEPWELEPLSQVTDPDAIEELLNGDREVAFEIAFDYEGGRVTVTSDGDVAYEVPA</sequence>
<organism evidence="3 4">
    <name type="scientific">Halogeometricum rufum</name>
    <dbReference type="NCBI Taxonomy" id="553469"/>
    <lineage>
        <taxon>Archaea</taxon>
        <taxon>Methanobacteriati</taxon>
        <taxon>Methanobacteriota</taxon>
        <taxon>Stenosarchaea group</taxon>
        <taxon>Halobacteria</taxon>
        <taxon>Halobacteriales</taxon>
        <taxon>Haloferacaceae</taxon>
        <taxon>Halogeometricum</taxon>
    </lineage>
</organism>
<protein>
    <recommendedName>
        <fullName evidence="2">Halobacterial output domain-containing protein</fullName>
    </recommendedName>
</protein>
<evidence type="ECO:0000313" key="3">
    <source>
        <dbReference type="EMBL" id="SFR69357.1"/>
    </source>
</evidence>
<reference evidence="4" key="1">
    <citation type="submission" date="2016-10" db="EMBL/GenBank/DDBJ databases">
        <authorList>
            <person name="Varghese N."/>
            <person name="Submissions S."/>
        </authorList>
    </citation>
    <scope>NUCLEOTIDE SEQUENCE [LARGE SCALE GENOMIC DNA]</scope>
    <source>
        <strain evidence="4">CGMCC 1.7736</strain>
    </source>
</reference>
<dbReference type="EMBL" id="FOYT01000004">
    <property type="protein sequence ID" value="SFR69357.1"/>
    <property type="molecule type" value="Genomic_DNA"/>
</dbReference>
<dbReference type="AlphaFoldDB" id="A0A1I6IRK3"/>
<evidence type="ECO:0000259" key="2">
    <source>
        <dbReference type="Pfam" id="PF18545"/>
    </source>
</evidence>
<evidence type="ECO:0000256" key="1">
    <source>
        <dbReference type="SAM" id="MobiDB-lite"/>
    </source>
</evidence>
<dbReference type="OrthoDB" id="282522at2157"/>
<dbReference type="RefSeq" id="WP_089810212.1">
    <property type="nucleotide sequence ID" value="NZ_FOYT01000004.1"/>
</dbReference>